<feature type="domain" description="GFO/IDH/MocA-like oxidoreductase" evidence="4">
    <location>
        <begin position="131"/>
        <end position="251"/>
    </location>
</feature>
<keyword evidence="6" id="KW-1185">Reference proteome</keyword>
<feature type="domain" description="Gfo/Idh/MocA-like oxidoreductase N-terminal" evidence="3">
    <location>
        <begin position="2"/>
        <end position="108"/>
    </location>
</feature>
<dbReference type="SUPFAM" id="SSF55347">
    <property type="entry name" value="Glyceraldehyde-3-phosphate dehydrogenase-like, C-terminal domain"/>
    <property type="match status" value="1"/>
</dbReference>
<name>D0L9P7_GORB4</name>
<comment type="similarity">
    <text evidence="1">Belongs to the Gfo/Idh/MocA family.</text>
</comment>
<dbReference type="InterPro" id="IPR036291">
    <property type="entry name" value="NAD(P)-bd_dom_sf"/>
</dbReference>
<reference evidence="5 6" key="2">
    <citation type="journal article" date="2010" name="Stand. Genomic Sci.">
        <title>Complete genome sequence of Gordonia bronchialis type strain (3410).</title>
        <authorList>
            <person name="Ivanova N."/>
            <person name="Sikorski J."/>
            <person name="Jando M."/>
            <person name="Lapidus A."/>
            <person name="Nolan M."/>
            <person name="Lucas S."/>
            <person name="Del Rio T.G."/>
            <person name="Tice H."/>
            <person name="Copeland A."/>
            <person name="Cheng J.F."/>
            <person name="Chen F."/>
            <person name="Bruce D."/>
            <person name="Goodwin L."/>
            <person name="Pitluck S."/>
            <person name="Mavromatis K."/>
            <person name="Ovchinnikova G."/>
            <person name="Pati A."/>
            <person name="Chen A."/>
            <person name="Palaniappan K."/>
            <person name="Land M."/>
            <person name="Hauser L."/>
            <person name="Chang Y.J."/>
            <person name="Jeffries C.D."/>
            <person name="Chain P."/>
            <person name="Saunders E."/>
            <person name="Han C."/>
            <person name="Detter J.C."/>
            <person name="Brettin T."/>
            <person name="Rohde M."/>
            <person name="Goker M."/>
            <person name="Bristow J."/>
            <person name="Eisen J.A."/>
            <person name="Markowitz V."/>
            <person name="Hugenholtz P."/>
            <person name="Klenk H.P."/>
            <person name="Kyrpides N.C."/>
        </authorList>
    </citation>
    <scope>NUCLEOTIDE SEQUENCE [LARGE SCALE GENOMIC DNA]</scope>
    <source>
        <strain evidence="6">ATCC 25592 / DSM 43247 / BCRC 13721 / JCM 3198 / KCTC 3076 / NBRC 16047 / NCTC 10667</strain>
    </source>
</reference>
<reference evidence="6" key="1">
    <citation type="submission" date="2009-10" db="EMBL/GenBank/DDBJ databases">
        <title>The complete chromosome of Gordonia bronchialis DSM 43247.</title>
        <authorList>
            <consortium name="US DOE Joint Genome Institute (JGI-PGF)"/>
            <person name="Lucas S."/>
            <person name="Copeland A."/>
            <person name="Lapidus A."/>
            <person name="Glavina del Rio T."/>
            <person name="Dalin E."/>
            <person name="Tice H."/>
            <person name="Bruce D."/>
            <person name="Goodwin L."/>
            <person name="Pitluck S."/>
            <person name="Kyrpides N."/>
            <person name="Mavromatis K."/>
            <person name="Ivanova N."/>
            <person name="Ovchinnikova G."/>
            <person name="Saunders E."/>
            <person name="Brettin T."/>
            <person name="Detter J.C."/>
            <person name="Han C."/>
            <person name="Larimer F."/>
            <person name="Land M."/>
            <person name="Hauser L."/>
            <person name="Markowitz V."/>
            <person name="Cheng J.-F."/>
            <person name="Hugenholtz P."/>
            <person name="Woyke T."/>
            <person name="Wu D."/>
            <person name="Jando M."/>
            <person name="Schneider S."/>
            <person name="Goeker M."/>
            <person name="Klenk H.-P."/>
            <person name="Eisen J.A."/>
        </authorList>
    </citation>
    <scope>NUCLEOTIDE SEQUENCE [LARGE SCALE GENOMIC DNA]</scope>
    <source>
        <strain evidence="6">ATCC 25592 / DSM 43247 / BCRC 13721 / JCM 3198 / KCTC 3076 / NBRC 16047 / NCTC 10667</strain>
    </source>
</reference>
<keyword evidence="2 5" id="KW-0560">Oxidoreductase</keyword>
<dbReference type="EMBL" id="CP001802">
    <property type="protein sequence ID" value="ACY21235.1"/>
    <property type="molecule type" value="Genomic_DNA"/>
</dbReference>
<dbReference type="InterPro" id="IPR055170">
    <property type="entry name" value="GFO_IDH_MocA-like_dom"/>
</dbReference>
<evidence type="ECO:0000313" key="5">
    <source>
        <dbReference type="EMBL" id="ACY21235.1"/>
    </source>
</evidence>
<dbReference type="OrthoDB" id="256869at2"/>
<sequence>MIRMSLIGAGFIGSVHATNLAAHPGVEFVGVADIDTARAVALADRHETRALDVAEALDPAVVDAVLIASSTDTHAQHLRAAAAAGLACLCEKPIDLDLQLATEVVSEVASGVGANARPMMVDFNRRFDRDYAELARLAGDGALGTVELVQMTTRGPVLPPLDYIAVSGGQMRDQTVHFFDLARWITGEDPESVYATGTVFTDPRMADLGDVDTSAVTLRMPSGTLVQIDSVRRTAYGYDERIEVLGSDGMAESDRQRTGAVTRYGRGQVTLDGLHPGWFERVAPTYRSALDHFVSAVASGTQIGPSLHEALKAQAIAEAAATSLRTGQAEQITYPALNSVG</sequence>
<dbReference type="HOGENOM" id="CLU_023194_0_3_11"/>
<dbReference type="STRING" id="526226.Gbro_1982"/>
<dbReference type="GO" id="GO:0050112">
    <property type="term" value="F:inositol 2-dehydrogenase (NAD+) activity"/>
    <property type="evidence" value="ECO:0007669"/>
    <property type="project" value="UniProtKB-EC"/>
</dbReference>
<evidence type="ECO:0000256" key="1">
    <source>
        <dbReference type="ARBA" id="ARBA00010928"/>
    </source>
</evidence>
<dbReference type="EC" id="1.1.1.18" evidence="5"/>
<dbReference type="InterPro" id="IPR000683">
    <property type="entry name" value="Gfo/Idh/MocA-like_OxRdtase_N"/>
</dbReference>
<evidence type="ECO:0000256" key="2">
    <source>
        <dbReference type="ARBA" id="ARBA00023002"/>
    </source>
</evidence>
<evidence type="ECO:0000313" key="6">
    <source>
        <dbReference type="Proteomes" id="UP000001219"/>
    </source>
</evidence>
<dbReference type="RefSeq" id="WP_012833793.1">
    <property type="nucleotide sequence ID" value="NC_013441.1"/>
</dbReference>
<evidence type="ECO:0000259" key="4">
    <source>
        <dbReference type="Pfam" id="PF22725"/>
    </source>
</evidence>
<dbReference type="Gene3D" id="3.30.360.10">
    <property type="entry name" value="Dihydrodipicolinate Reductase, domain 2"/>
    <property type="match status" value="1"/>
</dbReference>
<dbReference type="Gene3D" id="3.40.50.720">
    <property type="entry name" value="NAD(P)-binding Rossmann-like Domain"/>
    <property type="match status" value="1"/>
</dbReference>
<dbReference type="PANTHER" id="PTHR42840:SF3">
    <property type="entry name" value="BINDING ROSSMANN FOLD OXIDOREDUCTASE, PUTATIVE (AFU_ORTHOLOGUE AFUA_2G10240)-RELATED"/>
    <property type="match status" value="1"/>
</dbReference>
<proteinExistence type="inferred from homology"/>
<gene>
    <name evidence="5" type="ordered locus">Gbro_1982</name>
</gene>
<organism evidence="5 6">
    <name type="scientific">Gordonia bronchialis (strain ATCC 25592 / DSM 43247 / BCRC 13721 / JCM 3198 / KCTC 3076 / NBRC 16047 / NCTC 10667)</name>
    <name type="common">Rhodococcus bronchialis</name>
    <dbReference type="NCBI Taxonomy" id="526226"/>
    <lineage>
        <taxon>Bacteria</taxon>
        <taxon>Bacillati</taxon>
        <taxon>Actinomycetota</taxon>
        <taxon>Actinomycetes</taxon>
        <taxon>Mycobacteriales</taxon>
        <taxon>Gordoniaceae</taxon>
        <taxon>Gordonia</taxon>
    </lineage>
</organism>
<dbReference type="Pfam" id="PF22725">
    <property type="entry name" value="GFO_IDH_MocA_C3"/>
    <property type="match status" value="1"/>
</dbReference>
<dbReference type="GO" id="GO:0000166">
    <property type="term" value="F:nucleotide binding"/>
    <property type="evidence" value="ECO:0007669"/>
    <property type="project" value="InterPro"/>
</dbReference>
<protein>
    <submittedName>
        <fullName evidence="5">Inositol 2-dehydrogenase</fullName>
        <ecNumber evidence="5">1.1.1.18</ecNumber>
    </submittedName>
</protein>
<dbReference type="KEGG" id="gbr:Gbro_1982"/>
<accession>D0L9P7</accession>
<dbReference type="Pfam" id="PF01408">
    <property type="entry name" value="GFO_IDH_MocA"/>
    <property type="match status" value="1"/>
</dbReference>
<dbReference type="SUPFAM" id="SSF51735">
    <property type="entry name" value="NAD(P)-binding Rossmann-fold domains"/>
    <property type="match status" value="1"/>
</dbReference>
<dbReference type="eggNOG" id="COG0673">
    <property type="taxonomic scope" value="Bacteria"/>
</dbReference>
<evidence type="ECO:0000259" key="3">
    <source>
        <dbReference type="Pfam" id="PF01408"/>
    </source>
</evidence>
<dbReference type="PANTHER" id="PTHR42840">
    <property type="entry name" value="NAD(P)-BINDING ROSSMANN-FOLD SUPERFAMILY PROTEIN-RELATED"/>
    <property type="match status" value="1"/>
</dbReference>
<dbReference type="AlphaFoldDB" id="D0L9P7"/>
<dbReference type="Proteomes" id="UP000001219">
    <property type="component" value="Chromosome"/>
</dbReference>